<protein>
    <submittedName>
        <fullName evidence="2">Uncharacterized protein</fullName>
    </submittedName>
</protein>
<organism evidence="2 3">
    <name type="scientific">Caerostris extrusa</name>
    <name type="common">Bark spider</name>
    <name type="synonym">Caerostris bankana</name>
    <dbReference type="NCBI Taxonomy" id="172846"/>
    <lineage>
        <taxon>Eukaryota</taxon>
        <taxon>Metazoa</taxon>
        <taxon>Ecdysozoa</taxon>
        <taxon>Arthropoda</taxon>
        <taxon>Chelicerata</taxon>
        <taxon>Arachnida</taxon>
        <taxon>Araneae</taxon>
        <taxon>Araneomorphae</taxon>
        <taxon>Entelegynae</taxon>
        <taxon>Araneoidea</taxon>
        <taxon>Araneidae</taxon>
        <taxon>Caerostris</taxon>
    </lineage>
</organism>
<proteinExistence type="predicted"/>
<gene>
    <name evidence="2" type="ORF">CEXT_591071</name>
</gene>
<sequence>MNSTPITELPDPFVSFHSWGWWGQDRQERVENPYFASLFIQHGRAAINVLSPMAGLKGSSGQLVTGINYGIREKEGLAGQRDGRRADPARSLGRKDGYK</sequence>
<evidence type="ECO:0000313" key="3">
    <source>
        <dbReference type="Proteomes" id="UP001054945"/>
    </source>
</evidence>
<name>A0AAV4UU87_CAEEX</name>
<comment type="caution">
    <text evidence="2">The sequence shown here is derived from an EMBL/GenBank/DDBJ whole genome shotgun (WGS) entry which is preliminary data.</text>
</comment>
<reference evidence="2 3" key="1">
    <citation type="submission" date="2021-06" db="EMBL/GenBank/DDBJ databases">
        <title>Caerostris extrusa draft genome.</title>
        <authorList>
            <person name="Kono N."/>
            <person name="Arakawa K."/>
        </authorList>
    </citation>
    <scope>NUCLEOTIDE SEQUENCE [LARGE SCALE GENOMIC DNA]</scope>
</reference>
<dbReference type="Proteomes" id="UP001054945">
    <property type="component" value="Unassembled WGS sequence"/>
</dbReference>
<dbReference type="AlphaFoldDB" id="A0AAV4UU87"/>
<evidence type="ECO:0000313" key="2">
    <source>
        <dbReference type="EMBL" id="GIY61481.1"/>
    </source>
</evidence>
<dbReference type="EMBL" id="BPLR01013472">
    <property type="protein sequence ID" value="GIY61481.1"/>
    <property type="molecule type" value="Genomic_DNA"/>
</dbReference>
<keyword evidence="3" id="KW-1185">Reference proteome</keyword>
<feature type="region of interest" description="Disordered" evidence="1">
    <location>
        <begin position="76"/>
        <end position="99"/>
    </location>
</feature>
<evidence type="ECO:0000256" key="1">
    <source>
        <dbReference type="SAM" id="MobiDB-lite"/>
    </source>
</evidence>
<accession>A0AAV4UU87</accession>